<reference evidence="1 2" key="1">
    <citation type="submission" date="2021-04" db="EMBL/GenBank/DDBJ databases">
        <title>Allobacillus sp. nov. SKP8-2 isolated from shrimp paste.</title>
        <authorList>
            <person name="Tanasupawat S."/>
            <person name="Yiamsombat S."/>
            <person name="Kanchanasin P."/>
            <person name="Kuncharoen N."/>
        </authorList>
    </citation>
    <scope>NUCLEOTIDE SEQUENCE [LARGE SCALE GENOMIC DNA]</scope>
    <source>
        <strain evidence="1 2">SKP8-2</strain>
    </source>
</reference>
<evidence type="ECO:0000313" key="2">
    <source>
        <dbReference type="Proteomes" id="UP000675431"/>
    </source>
</evidence>
<organism evidence="1 2">
    <name type="scientific">Allobacillus saliphilus</name>
    <dbReference type="NCBI Taxonomy" id="2912308"/>
    <lineage>
        <taxon>Bacteria</taxon>
        <taxon>Bacillati</taxon>
        <taxon>Bacillota</taxon>
        <taxon>Bacilli</taxon>
        <taxon>Bacillales</taxon>
        <taxon>Bacillaceae</taxon>
        <taxon>Allobacillus</taxon>
    </lineage>
</organism>
<dbReference type="EMBL" id="JAGSIE010000026">
    <property type="protein sequence ID" value="MBR7554323.1"/>
    <property type="molecule type" value="Genomic_DNA"/>
</dbReference>
<protein>
    <submittedName>
        <fullName evidence="1">Uncharacterized protein</fullName>
    </submittedName>
</protein>
<dbReference type="AlphaFoldDB" id="A0A941CUQ8"/>
<name>A0A941CUQ8_9BACI</name>
<dbReference type="RefSeq" id="WP_212370434.1">
    <property type="nucleotide sequence ID" value="NZ_JAGSIE010000026.1"/>
</dbReference>
<evidence type="ECO:0000313" key="1">
    <source>
        <dbReference type="EMBL" id="MBR7554323.1"/>
    </source>
</evidence>
<proteinExistence type="predicted"/>
<keyword evidence="2" id="KW-1185">Reference proteome</keyword>
<gene>
    <name evidence="1" type="ORF">KC820_09170</name>
</gene>
<accession>A0A941CUQ8</accession>
<comment type="caution">
    <text evidence="1">The sequence shown here is derived from an EMBL/GenBank/DDBJ whole genome shotgun (WGS) entry which is preliminary data.</text>
</comment>
<sequence length="51" mass="5769">MNDKVSKRINLCGSDDHYIVRKRSVSMNEPLPVMNVTIEKLPSLLVVGSFH</sequence>
<dbReference type="Proteomes" id="UP000675431">
    <property type="component" value="Unassembled WGS sequence"/>
</dbReference>